<dbReference type="GO" id="GO:0016787">
    <property type="term" value="F:hydrolase activity"/>
    <property type="evidence" value="ECO:0007669"/>
    <property type="project" value="InterPro"/>
</dbReference>
<dbReference type="OrthoDB" id="408631at2759"/>
<name>A0A9Q1JPW4_9CARY</name>
<dbReference type="Pfam" id="PF07859">
    <property type="entry name" value="Abhydrolase_3"/>
    <property type="match status" value="1"/>
</dbReference>
<sequence>MAMDSSSTKPAIAHDISPYLIEYLDGTIERQGTERVPPGFDPRTRVTSKDIVITPETGVSARIYRPTVTSTANKKLPLVLYLHGGAFVIASPALPYYHNFCNSLVGSTNAVLVSVDYRRAPEHPLPAAFDDTWAAIQWVAAHAAGDGPEGWLNEEVVDYNRLFLAGDSAGATMVHHITSQIGGSGLDKRVSIEGIILIHPYFWGRDPVGSESTDPRREMVDRWWLYVCPSDKGCDDPLINPFADGCPGVDQVICERMLVLVADNDVLKDRGRLYYDAISKKREKGKVEFYVTQGKDHVFHIFDPGCDEAIELRRKLGGIQNRNIYY</sequence>
<dbReference type="SUPFAM" id="SSF53474">
    <property type="entry name" value="alpha/beta-Hydrolases"/>
    <property type="match status" value="1"/>
</dbReference>
<reference evidence="3" key="1">
    <citation type="submission" date="2022-04" db="EMBL/GenBank/DDBJ databases">
        <title>Carnegiea gigantea Genome sequencing and assembly v2.</title>
        <authorList>
            <person name="Copetti D."/>
            <person name="Sanderson M.J."/>
            <person name="Burquez A."/>
            <person name="Wojciechowski M.F."/>
        </authorList>
    </citation>
    <scope>NUCLEOTIDE SEQUENCE</scope>
    <source>
        <strain evidence="3">SGP5-SGP5p</strain>
        <tissue evidence="3">Aerial part</tissue>
    </source>
</reference>
<dbReference type="PANTHER" id="PTHR23024">
    <property type="entry name" value="ARYLACETAMIDE DEACETYLASE"/>
    <property type="match status" value="1"/>
</dbReference>
<evidence type="ECO:0000256" key="1">
    <source>
        <dbReference type="ARBA" id="ARBA00010515"/>
    </source>
</evidence>
<accession>A0A9Q1JPW4</accession>
<dbReference type="PANTHER" id="PTHR23024:SF577">
    <property type="entry name" value="CARBOXYLESTERASE 2-RELATED"/>
    <property type="match status" value="1"/>
</dbReference>
<feature type="domain" description="Alpha/beta hydrolase fold-3" evidence="2">
    <location>
        <begin position="79"/>
        <end position="300"/>
    </location>
</feature>
<dbReference type="InterPro" id="IPR029058">
    <property type="entry name" value="AB_hydrolase_fold"/>
</dbReference>
<organism evidence="3 4">
    <name type="scientific">Carnegiea gigantea</name>
    <dbReference type="NCBI Taxonomy" id="171969"/>
    <lineage>
        <taxon>Eukaryota</taxon>
        <taxon>Viridiplantae</taxon>
        <taxon>Streptophyta</taxon>
        <taxon>Embryophyta</taxon>
        <taxon>Tracheophyta</taxon>
        <taxon>Spermatophyta</taxon>
        <taxon>Magnoliopsida</taxon>
        <taxon>eudicotyledons</taxon>
        <taxon>Gunneridae</taxon>
        <taxon>Pentapetalae</taxon>
        <taxon>Caryophyllales</taxon>
        <taxon>Cactineae</taxon>
        <taxon>Cactaceae</taxon>
        <taxon>Cactoideae</taxon>
        <taxon>Echinocereeae</taxon>
        <taxon>Carnegiea</taxon>
    </lineage>
</organism>
<protein>
    <recommendedName>
        <fullName evidence="2">Alpha/beta hydrolase fold-3 domain-containing protein</fullName>
    </recommendedName>
</protein>
<dbReference type="AlphaFoldDB" id="A0A9Q1JPW4"/>
<dbReference type="InterPro" id="IPR050466">
    <property type="entry name" value="Carboxylest/Gibb_receptor"/>
</dbReference>
<evidence type="ECO:0000313" key="3">
    <source>
        <dbReference type="EMBL" id="KAJ8428843.1"/>
    </source>
</evidence>
<evidence type="ECO:0000259" key="2">
    <source>
        <dbReference type="Pfam" id="PF07859"/>
    </source>
</evidence>
<keyword evidence="4" id="KW-1185">Reference proteome</keyword>
<dbReference type="Proteomes" id="UP001153076">
    <property type="component" value="Unassembled WGS sequence"/>
</dbReference>
<dbReference type="EMBL" id="JAKOGI010000963">
    <property type="protein sequence ID" value="KAJ8428843.1"/>
    <property type="molecule type" value="Genomic_DNA"/>
</dbReference>
<evidence type="ECO:0000313" key="4">
    <source>
        <dbReference type="Proteomes" id="UP001153076"/>
    </source>
</evidence>
<gene>
    <name evidence="3" type="ORF">Cgig2_003391</name>
</gene>
<comment type="caution">
    <text evidence="3">The sequence shown here is derived from an EMBL/GenBank/DDBJ whole genome shotgun (WGS) entry which is preliminary data.</text>
</comment>
<proteinExistence type="inferred from homology"/>
<dbReference type="Gene3D" id="3.40.50.1820">
    <property type="entry name" value="alpha/beta hydrolase"/>
    <property type="match status" value="1"/>
</dbReference>
<dbReference type="InterPro" id="IPR013094">
    <property type="entry name" value="AB_hydrolase_3"/>
</dbReference>
<comment type="similarity">
    <text evidence="1">Belongs to the 'GDXG' lipolytic enzyme family.</text>
</comment>